<dbReference type="SUPFAM" id="SSF57850">
    <property type="entry name" value="RING/U-box"/>
    <property type="match status" value="1"/>
</dbReference>
<protein>
    <recommendedName>
        <fullName evidence="2">U-box domain-containing protein</fullName>
    </recommendedName>
</protein>
<dbReference type="GO" id="GO:0016567">
    <property type="term" value="P:protein ubiquitination"/>
    <property type="evidence" value="ECO:0007669"/>
    <property type="project" value="InterPro"/>
</dbReference>
<dbReference type="AlphaFoldDB" id="A0A7S4QFA2"/>
<dbReference type="SMART" id="SM00504">
    <property type="entry name" value="Ubox"/>
    <property type="match status" value="1"/>
</dbReference>
<feature type="compositionally biased region" description="Low complexity" evidence="1">
    <location>
        <begin position="524"/>
        <end position="548"/>
    </location>
</feature>
<dbReference type="Gene3D" id="3.30.40.10">
    <property type="entry name" value="Zinc/RING finger domain, C3HC4 (zinc finger)"/>
    <property type="match status" value="1"/>
</dbReference>
<evidence type="ECO:0000256" key="1">
    <source>
        <dbReference type="SAM" id="MobiDB-lite"/>
    </source>
</evidence>
<accession>A0A7S4QFA2</accession>
<reference evidence="3" key="1">
    <citation type="submission" date="2021-01" db="EMBL/GenBank/DDBJ databases">
        <authorList>
            <person name="Corre E."/>
            <person name="Pelletier E."/>
            <person name="Niang G."/>
            <person name="Scheremetjew M."/>
            <person name="Finn R."/>
            <person name="Kale V."/>
            <person name="Holt S."/>
            <person name="Cochrane G."/>
            <person name="Meng A."/>
            <person name="Brown T."/>
            <person name="Cohen L."/>
        </authorList>
    </citation>
    <scope>NUCLEOTIDE SEQUENCE</scope>
    <source>
        <strain evidence="3">CCMP3105</strain>
    </source>
</reference>
<name>A0A7S4QFA2_9DINO</name>
<feature type="domain" description="U-box" evidence="2">
    <location>
        <begin position="568"/>
        <end position="642"/>
    </location>
</feature>
<evidence type="ECO:0000313" key="3">
    <source>
        <dbReference type="EMBL" id="CAE4581041.1"/>
    </source>
</evidence>
<dbReference type="InterPro" id="IPR003613">
    <property type="entry name" value="Ubox_domain"/>
</dbReference>
<dbReference type="GO" id="GO:0004842">
    <property type="term" value="F:ubiquitin-protein transferase activity"/>
    <property type="evidence" value="ECO:0007669"/>
    <property type="project" value="InterPro"/>
</dbReference>
<proteinExistence type="predicted"/>
<evidence type="ECO:0000259" key="2">
    <source>
        <dbReference type="PROSITE" id="PS51698"/>
    </source>
</evidence>
<gene>
    <name evidence="3" type="ORF">AMON00008_LOCUS19099</name>
</gene>
<dbReference type="PROSITE" id="PS51698">
    <property type="entry name" value="U_BOX"/>
    <property type="match status" value="1"/>
</dbReference>
<dbReference type="EMBL" id="HBNR01028134">
    <property type="protein sequence ID" value="CAE4581041.1"/>
    <property type="molecule type" value="Transcribed_RNA"/>
</dbReference>
<dbReference type="Pfam" id="PF04564">
    <property type="entry name" value="U-box"/>
    <property type="match status" value="1"/>
</dbReference>
<feature type="region of interest" description="Disordered" evidence="1">
    <location>
        <begin position="524"/>
        <end position="558"/>
    </location>
</feature>
<sequence length="654" mass="66969">MEPPPVLGPQHPAVPGLAVVARSAASQWLLRAVGADRVTVLQHKLAYANGFLTSPPTTAPGAEPSAWLPLRQQAFYELARECIGLPAAVERGFNDGTLGSAGAADDDSADNPGWDFGVAVAEATAGSLAAFAEALEPQRGSDALEILGRLSLDLDYFAAHVFGGLSRLGAQEQCLGPGEERLLLALEGVCAWALVAVGRSIGYSKLTPAIFWEWACGDALWAQVLAKGALALPPAAGQCCGPGGLPVPADVARLQEAVLAATLGLARPSVAFGENGLSASAEDEAVPVAIAGRNEELVRHRSDLAAAAVSCKLVQVLITAASRMEPAAFAPGLAAFLVALLQPELARYGPEAQSSALAAAAADVLIGAPSAAAVEAVAQASGVSRVMAEQLLQHGSVLWVLLGEALRNAAAAPPGFLRDSADLAYLAPPSADALQVFLDAALASAGTRADPTSLAALCAVAANAGATPGAGGPLVPALARLSPDARATALARWERWRGPIRPAGLGQWAMVLQMQAEADAAELQAQAAEAPASPAPATAAAAPADAPAAVPPRPQRGRGTVLQDLVADAPAEFRCAYDGQLMMDPVRSPQGLTFERAGLAHILAVLGGFCPVSGCPLTLDECVRVPELRLHIARWVREQRAASERQPRRPLPAA</sequence>
<dbReference type="InterPro" id="IPR013083">
    <property type="entry name" value="Znf_RING/FYVE/PHD"/>
</dbReference>
<organism evidence="3">
    <name type="scientific">Alexandrium monilatum</name>
    <dbReference type="NCBI Taxonomy" id="311494"/>
    <lineage>
        <taxon>Eukaryota</taxon>
        <taxon>Sar</taxon>
        <taxon>Alveolata</taxon>
        <taxon>Dinophyceae</taxon>
        <taxon>Gonyaulacales</taxon>
        <taxon>Pyrocystaceae</taxon>
        <taxon>Alexandrium</taxon>
    </lineage>
</organism>